<dbReference type="PANTHER" id="PTHR43820">
    <property type="entry name" value="HIGH-AFFINITY BRANCHED-CHAIN AMINO ACID TRANSPORT ATP-BINDING PROTEIN LIVF"/>
    <property type="match status" value="1"/>
</dbReference>
<dbReference type="CDD" id="cd06581">
    <property type="entry name" value="TM_PBP1_LivM_like"/>
    <property type="match status" value="1"/>
</dbReference>
<dbReference type="InterPro" id="IPR052156">
    <property type="entry name" value="BCAA_Transport_ATP-bd_LivF"/>
</dbReference>
<dbReference type="GO" id="GO:0015807">
    <property type="term" value="P:L-amino acid transport"/>
    <property type="evidence" value="ECO:0007669"/>
    <property type="project" value="TreeGrafter"/>
</dbReference>
<keyword evidence="3" id="KW-0813">Transport</keyword>
<dbReference type="PANTHER" id="PTHR43820:SF4">
    <property type="entry name" value="HIGH-AFFINITY BRANCHED-CHAIN AMINO ACID TRANSPORT ATP-BINDING PROTEIN LIVF"/>
    <property type="match status" value="1"/>
</dbReference>
<dbReference type="CDD" id="cd03219">
    <property type="entry name" value="ABC_Mj1267_LivG_branched"/>
    <property type="match status" value="1"/>
</dbReference>
<feature type="transmembrane region" description="Helical" evidence="11">
    <location>
        <begin position="279"/>
        <end position="306"/>
    </location>
</feature>
<dbReference type="eggNOG" id="COG1129">
    <property type="taxonomic scope" value="Bacteria"/>
</dbReference>
<protein>
    <submittedName>
        <fullName evidence="13">Branched-chain amino acid transport ATP-binding protein LivF</fullName>
    </submittedName>
</protein>
<sequence>MRYGNLLALGALVALAAAGIAVGNGYQLFVLSLMGLTAIVGIGLNVLVGMTGQISLGHVGFYAIGAYTVAILTVGHGWSFWIALPLAGLLAGIAGAVLSVPALRVRGPYLAMITIAFGFIVEQSAAELGWLTGGWNGIMGIMPPVLFGTMLGPQEIAVLVLVLMLAALGFYALFSESPWGKALRALRDSEVAAQSIGLNPVLLRCVAFALSAVFAGVAGGVYAAMSGFISPESFPFFESILFLLVVMIGGADTLLGPVVGAIVVVLLPELFSSLAEYRLLFVGLLLLVVLRVAPRGIVGGLSGLAARFARPPQGQRQPGGPAALPLDGREGRPLEVENLSISFGGVRAVQELGFRAEPGRVTSIIGPNGAGKTTALNLVAGFYRPGSGRISLGDRDLTGLASHRVARAGISRTYQTTQLFQQMSVIDNVMVAMILGRTRAGDVVRRLETGERRRRAEALLGFVGYRGRPEARAGELAHIDRRLVEIARALAFDPSVMLLDEPAAGLGEEDTAALSRLLRRIADSGVTIILIEHDMGLVMGISDHVLVLDAGRKIAEGRPEEVRENPVVLKAYLGEGAPVVARGRQAGEAGRTALKVSGLSASYGASEVLQGLDLEVGEGELVAVLGANGAGKSTLMRALAGLHRPVGGAIGFAGEDVAAWPANRIARAGLVLVPEGRQVFPELTVVQNIRLGAYGRPPADLSREVERLLDRFPRLRERKGQRAGFLSGGEQQMLAIARGLVARPKVLLLDEPSLGLAPTLIHELYTILAELRDEGVTILLVDQMAEMALAVADRAYVLSSGVIVAGGTAAEIRRDGTLEDAYLGGTATAAS</sequence>
<keyword evidence="7 13" id="KW-0067">ATP-binding</keyword>
<keyword evidence="10 11" id="KW-0472">Membrane</keyword>
<evidence type="ECO:0000256" key="6">
    <source>
        <dbReference type="ARBA" id="ARBA00022741"/>
    </source>
</evidence>
<dbReference type="AlphaFoldDB" id="V4QVD3"/>
<evidence type="ECO:0000256" key="4">
    <source>
        <dbReference type="ARBA" id="ARBA00022475"/>
    </source>
</evidence>
<dbReference type="InterPro" id="IPR003593">
    <property type="entry name" value="AAA+_ATPase"/>
</dbReference>
<dbReference type="GO" id="GO:0005524">
    <property type="term" value="F:ATP binding"/>
    <property type="evidence" value="ECO:0007669"/>
    <property type="project" value="UniProtKB-KW"/>
</dbReference>
<dbReference type="Proteomes" id="UP000017819">
    <property type="component" value="Unassembled WGS sequence"/>
</dbReference>
<dbReference type="InterPro" id="IPR027417">
    <property type="entry name" value="P-loop_NTPase"/>
</dbReference>
<dbReference type="SMART" id="SM00382">
    <property type="entry name" value="AAA"/>
    <property type="match status" value="2"/>
</dbReference>
<dbReference type="PROSITE" id="PS00211">
    <property type="entry name" value="ABC_TRANSPORTER_1"/>
    <property type="match status" value="1"/>
</dbReference>
<dbReference type="InterPro" id="IPR043428">
    <property type="entry name" value="LivM-like"/>
</dbReference>
<evidence type="ECO:0000259" key="12">
    <source>
        <dbReference type="PROSITE" id="PS50893"/>
    </source>
</evidence>
<evidence type="ECO:0000256" key="5">
    <source>
        <dbReference type="ARBA" id="ARBA00022692"/>
    </source>
</evidence>
<feature type="domain" description="ABC transporter" evidence="12">
    <location>
        <begin position="334"/>
        <end position="575"/>
    </location>
</feature>
<dbReference type="GO" id="GO:0005886">
    <property type="term" value="C:plasma membrane"/>
    <property type="evidence" value="ECO:0007669"/>
    <property type="project" value="UniProtKB-SubCell"/>
</dbReference>
<comment type="caution">
    <text evidence="13">The sequence shown here is derived from an EMBL/GenBank/DDBJ whole genome shotgun (WGS) entry which is preliminary data.</text>
</comment>
<keyword evidence="6" id="KW-0547">Nucleotide-binding</keyword>
<dbReference type="InterPro" id="IPR003439">
    <property type="entry name" value="ABC_transporter-like_ATP-bd"/>
</dbReference>
<reference evidence="13 14" key="1">
    <citation type="journal article" date="2014" name="Genome Announc.">
        <title>Draft Genome Sequence of Lutibaculum baratangense Strain AMV1T, Isolated from a Mud Volcano in Andamans, India.</title>
        <authorList>
            <person name="Singh A."/>
            <person name="Sreenivas A."/>
            <person name="Sathyanarayana Reddy G."/>
            <person name="Pinnaka A.K."/>
            <person name="Shivaji S."/>
        </authorList>
    </citation>
    <scope>NUCLEOTIDE SEQUENCE [LARGE SCALE GENOMIC DNA]</scope>
    <source>
        <strain evidence="13 14">AMV1</strain>
    </source>
</reference>
<evidence type="ECO:0000256" key="10">
    <source>
        <dbReference type="ARBA" id="ARBA00023136"/>
    </source>
</evidence>
<evidence type="ECO:0000256" key="7">
    <source>
        <dbReference type="ARBA" id="ARBA00022840"/>
    </source>
</evidence>
<dbReference type="PATRIC" id="fig|631454.5.peg.2921"/>
<dbReference type="CDD" id="cd03224">
    <property type="entry name" value="ABC_TM1139_LivF_branched"/>
    <property type="match status" value="1"/>
</dbReference>
<evidence type="ECO:0000256" key="2">
    <source>
        <dbReference type="ARBA" id="ARBA00005417"/>
    </source>
</evidence>
<dbReference type="GO" id="GO:0015658">
    <property type="term" value="F:branched-chain amino acid transmembrane transporter activity"/>
    <property type="evidence" value="ECO:0007669"/>
    <property type="project" value="InterPro"/>
</dbReference>
<keyword evidence="9 11" id="KW-1133">Transmembrane helix</keyword>
<evidence type="ECO:0000256" key="1">
    <source>
        <dbReference type="ARBA" id="ARBA00004651"/>
    </source>
</evidence>
<dbReference type="OrthoDB" id="9805029at2"/>
<comment type="subcellular location">
    <subcellularLocation>
        <location evidence="1">Cell membrane</location>
        <topology evidence="1">Multi-pass membrane protein</topology>
    </subcellularLocation>
</comment>
<dbReference type="STRING" id="631454.N177_2957"/>
<feature type="transmembrane region" description="Helical" evidence="11">
    <location>
        <begin position="80"/>
        <end position="100"/>
    </location>
</feature>
<dbReference type="EMBL" id="AWXZ01000038">
    <property type="protein sequence ID" value="ESR23727.1"/>
    <property type="molecule type" value="Genomic_DNA"/>
</dbReference>
<dbReference type="Pfam" id="PF12399">
    <property type="entry name" value="BCA_ABC_TP_C"/>
    <property type="match status" value="1"/>
</dbReference>
<dbReference type="InterPro" id="IPR032823">
    <property type="entry name" value="BCA_ABC_TP_C"/>
</dbReference>
<feature type="transmembrane region" description="Helical" evidence="11">
    <location>
        <begin position="55"/>
        <end position="74"/>
    </location>
</feature>
<feature type="transmembrane region" description="Helical" evidence="11">
    <location>
        <begin position="107"/>
        <end position="126"/>
    </location>
</feature>
<evidence type="ECO:0000256" key="11">
    <source>
        <dbReference type="SAM" id="Phobius"/>
    </source>
</evidence>
<evidence type="ECO:0000313" key="13">
    <source>
        <dbReference type="EMBL" id="ESR23727.1"/>
    </source>
</evidence>
<dbReference type="eggNOG" id="COG4177">
    <property type="taxonomic scope" value="Bacteria"/>
</dbReference>
<accession>V4QVD3</accession>
<gene>
    <name evidence="13" type="ORF">N177_2957</name>
</gene>
<organism evidence="13 14">
    <name type="scientific">Lutibaculum baratangense AMV1</name>
    <dbReference type="NCBI Taxonomy" id="631454"/>
    <lineage>
        <taxon>Bacteria</taxon>
        <taxon>Pseudomonadati</taxon>
        <taxon>Pseudomonadota</taxon>
        <taxon>Alphaproteobacteria</taxon>
        <taxon>Hyphomicrobiales</taxon>
        <taxon>Tepidamorphaceae</taxon>
        <taxon>Lutibaculum</taxon>
    </lineage>
</organism>
<evidence type="ECO:0000256" key="8">
    <source>
        <dbReference type="ARBA" id="ARBA00022970"/>
    </source>
</evidence>
<dbReference type="InterPro" id="IPR017871">
    <property type="entry name" value="ABC_transporter-like_CS"/>
</dbReference>
<evidence type="ECO:0000313" key="14">
    <source>
        <dbReference type="Proteomes" id="UP000017819"/>
    </source>
</evidence>
<evidence type="ECO:0000256" key="3">
    <source>
        <dbReference type="ARBA" id="ARBA00022448"/>
    </source>
</evidence>
<comment type="similarity">
    <text evidence="2">Belongs to the ABC transporter superfamily.</text>
</comment>
<feature type="domain" description="ABC transporter" evidence="12">
    <location>
        <begin position="594"/>
        <end position="825"/>
    </location>
</feature>
<feature type="transmembrane region" description="Helical" evidence="11">
    <location>
        <begin position="156"/>
        <end position="174"/>
    </location>
</feature>
<dbReference type="Pfam" id="PF00005">
    <property type="entry name" value="ABC_tran"/>
    <property type="match status" value="2"/>
</dbReference>
<dbReference type="FunFam" id="3.40.50.300:FF:000421">
    <property type="entry name" value="Branched-chain amino acid ABC transporter ATP-binding protein"/>
    <property type="match status" value="1"/>
</dbReference>
<dbReference type="PROSITE" id="PS50893">
    <property type="entry name" value="ABC_TRANSPORTER_2"/>
    <property type="match status" value="2"/>
</dbReference>
<dbReference type="InterPro" id="IPR001851">
    <property type="entry name" value="ABC_transp_permease"/>
</dbReference>
<keyword evidence="5 11" id="KW-0812">Transmembrane</keyword>
<name>V4QVD3_9HYPH</name>
<feature type="transmembrane region" description="Helical" evidence="11">
    <location>
        <begin position="28"/>
        <end position="48"/>
    </location>
</feature>
<feature type="transmembrane region" description="Helical" evidence="11">
    <location>
        <begin position="201"/>
        <end position="225"/>
    </location>
</feature>
<keyword evidence="4" id="KW-1003">Cell membrane</keyword>
<proteinExistence type="inferred from homology"/>
<keyword evidence="8" id="KW-0029">Amino-acid transport</keyword>
<dbReference type="Pfam" id="PF02653">
    <property type="entry name" value="BPD_transp_2"/>
    <property type="match status" value="1"/>
</dbReference>
<dbReference type="RefSeq" id="WP_023433080.1">
    <property type="nucleotide sequence ID" value="NZ_AWXZ01000038.1"/>
</dbReference>
<dbReference type="GO" id="GO:0016887">
    <property type="term" value="F:ATP hydrolysis activity"/>
    <property type="evidence" value="ECO:0007669"/>
    <property type="project" value="InterPro"/>
</dbReference>
<feature type="transmembrane region" description="Helical" evidence="11">
    <location>
        <begin position="240"/>
        <end position="267"/>
    </location>
</feature>
<keyword evidence="14" id="KW-1185">Reference proteome</keyword>
<evidence type="ECO:0000256" key="9">
    <source>
        <dbReference type="ARBA" id="ARBA00022989"/>
    </source>
</evidence>
<dbReference type="SUPFAM" id="SSF52540">
    <property type="entry name" value="P-loop containing nucleoside triphosphate hydrolases"/>
    <property type="match status" value="2"/>
</dbReference>
<dbReference type="Gene3D" id="3.40.50.300">
    <property type="entry name" value="P-loop containing nucleotide triphosphate hydrolases"/>
    <property type="match status" value="2"/>
</dbReference>